<dbReference type="Proteomes" id="UP001596408">
    <property type="component" value="Unassembled WGS sequence"/>
</dbReference>
<feature type="transmembrane region" description="Helical" evidence="2">
    <location>
        <begin position="116"/>
        <end position="139"/>
    </location>
</feature>
<protein>
    <recommendedName>
        <fullName evidence="3">DUF7344 domain-containing protein</fullName>
    </recommendedName>
</protein>
<comment type="caution">
    <text evidence="4">The sequence shown here is derived from an EMBL/GenBank/DDBJ whole genome shotgun (WGS) entry which is preliminary data.</text>
</comment>
<dbReference type="EMBL" id="JBHSXH010000009">
    <property type="protein sequence ID" value="MFC6824814.1"/>
    <property type="molecule type" value="Genomic_DNA"/>
</dbReference>
<gene>
    <name evidence="4" type="ORF">ACFQEV_07375</name>
</gene>
<evidence type="ECO:0000256" key="1">
    <source>
        <dbReference type="SAM" id="MobiDB-lite"/>
    </source>
</evidence>
<keyword evidence="5" id="KW-1185">Reference proteome</keyword>
<dbReference type="AlphaFoldDB" id="A0ABD5TWE4"/>
<evidence type="ECO:0000259" key="3">
    <source>
        <dbReference type="Pfam" id="PF24035"/>
    </source>
</evidence>
<feature type="domain" description="DUF7344" evidence="3">
    <location>
        <begin position="13"/>
        <end position="92"/>
    </location>
</feature>
<feature type="transmembrane region" description="Helical" evidence="2">
    <location>
        <begin position="145"/>
        <end position="164"/>
    </location>
</feature>
<feature type="region of interest" description="Disordered" evidence="1">
    <location>
        <begin position="170"/>
        <end position="201"/>
    </location>
</feature>
<evidence type="ECO:0000256" key="2">
    <source>
        <dbReference type="SAM" id="Phobius"/>
    </source>
</evidence>
<keyword evidence="2" id="KW-0812">Transmembrane</keyword>
<keyword evidence="2" id="KW-0472">Membrane</keyword>
<name>A0ABD5TWE4_9EURY</name>
<dbReference type="InterPro" id="IPR055768">
    <property type="entry name" value="DUF7344"/>
</dbReference>
<evidence type="ECO:0000313" key="4">
    <source>
        <dbReference type="EMBL" id="MFC6824814.1"/>
    </source>
</evidence>
<accession>A0ABD5TWE4</accession>
<dbReference type="Gene3D" id="1.10.10.10">
    <property type="entry name" value="Winged helix-like DNA-binding domain superfamily/Winged helix DNA-binding domain"/>
    <property type="match status" value="1"/>
</dbReference>
<dbReference type="InterPro" id="IPR036388">
    <property type="entry name" value="WH-like_DNA-bd_sf"/>
</dbReference>
<organism evidence="4 5">
    <name type="scientific">Halopelagius fulvigenes</name>
    <dbReference type="NCBI Taxonomy" id="1198324"/>
    <lineage>
        <taxon>Archaea</taxon>
        <taxon>Methanobacteriati</taxon>
        <taxon>Methanobacteriota</taxon>
        <taxon>Stenosarchaea group</taxon>
        <taxon>Halobacteria</taxon>
        <taxon>Halobacteriales</taxon>
        <taxon>Haloferacaceae</taxon>
    </lineage>
</organism>
<keyword evidence="2" id="KW-1133">Transmembrane helix</keyword>
<feature type="compositionally biased region" description="Acidic residues" evidence="1">
    <location>
        <begin position="191"/>
        <end position="201"/>
    </location>
</feature>
<proteinExistence type="predicted"/>
<sequence length="201" mass="22324">MADDDSLTKDDIFSMLSNRRRRLVLHHLHRQSGTASVRELSQQVAAWENGVSTDELKYKQRKRVYTSLHQTHLPKLDDIGVVVYDRDRGTVELTERAGQLEPYLNIQSEPTESWSVYYLALAGLSALIVFFAWVGFFPFPMLPDIVYAGVVTVVFAASAAVHTYQVRSATVDPDSAPPDSARPSRNPLDETVADGGEDGGD</sequence>
<reference evidence="4 5" key="1">
    <citation type="journal article" date="2019" name="Int. J. Syst. Evol. Microbiol.">
        <title>The Global Catalogue of Microorganisms (GCM) 10K type strain sequencing project: providing services to taxonomists for standard genome sequencing and annotation.</title>
        <authorList>
            <consortium name="The Broad Institute Genomics Platform"/>
            <consortium name="The Broad Institute Genome Sequencing Center for Infectious Disease"/>
            <person name="Wu L."/>
            <person name="Ma J."/>
        </authorList>
    </citation>
    <scope>NUCLEOTIDE SEQUENCE [LARGE SCALE GENOMIC DNA]</scope>
    <source>
        <strain evidence="4 5">YIM 94188</strain>
    </source>
</reference>
<feature type="compositionally biased region" description="Low complexity" evidence="1">
    <location>
        <begin position="172"/>
        <end position="185"/>
    </location>
</feature>
<evidence type="ECO:0000313" key="5">
    <source>
        <dbReference type="Proteomes" id="UP001596408"/>
    </source>
</evidence>
<dbReference type="Pfam" id="PF24035">
    <property type="entry name" value="DUF7344"/>
    <property type="match status" value="1"/>
</dbReference>